<dbReference type="InterPro" id="IPR036188">
    <property type="entry name" value="FAD/NAD-bd_sf"/>
</dbReference>
<dbReference type="Pfam" id="PF18267">
    <property type="entry name" value="Rubredoxin_C"/>
    <property type="match status" value="1"/>
</dbReference>
<accession>A0ABQ6I904</accession>
<evidence type="ECO:0000256" key="9">
    <source>
        <dbReference type="ARBA" id="ARBA00023004"/>
    </source>
</evidence>
<evidence type="ECO:0000313" key="15">
    <source>
        <dbReference type="Proteomes" id="UP001157125"/>
    </source>
</evidence>
<evidence type="ECO:0000256" key="4">
    <source>
        <dbReference type="ARBA" id="ARBA00022617"/>
    </source>
</evidence>
<dbReference type="InterPro" id="IPR023753">
    <property type="entry name" value="FAD/NAD-binding_dom"/>
</dbReference>
<dbReference type="SUPFAM" id="SSF51905">
    <property type="entry name" value="FAD/NAD(P)-binding domain"/>
    <property type="match status" value="1"/>
</dbReference>
<keyword evidence="7" id="KW-0274">FAD</keyword>
<evidence type="ECO:0000256" key="10">
    <source>
        <dbReference type="ARBA" id="ARBA00023014"/>
    </source>
</evidence>
<dbReference type="PANTHER" id="PTHR43809:SF1">
    <property type="entry name" value="NITRITE REDUCTASE (NADH) LARGE SUBUNIT"/>
    <property type="match status" value="1"/>
</dbReference>
<evidence type="ECO:0000259" key="13">
    <source>
        <dbReference type="Pfam" id="PF18267"/>
    </source>
</evidence>
<keyword evidence="8" id="KW-0560">Oxidoreductase</keyword>
<keyword evidence="5" id="KW-0285">Flavoprotein</keyword>
<evidence type="ECO:0000256" key="5">
    <source>
        <dbReference type="ARBA" id="ARBA00022630"/>
    </source>
</evidence>
<evidence type="ECO:0000256" key="11">
    <source>
        <dbReference type="SAM" id="MobiDB-lite"/>
    </source>
</evidence>
<comment type="pathway">
    <text evidence="3">Nitrogen metabolism; nitrate reduction (assimilation).</text>
</comment>
<evidence type="ECO:0000259" key="12">
    <source>
        <dbReference type="Pfam" id="PF07992"/>
    </source>
</evidence>
<feature type="compositionally biased region" description="Low complexity" evidence="11">
    <location>
        <begin position="200"/>
        <end position="213"/>
    </location>
</feature>
<gene>
    <name evidence="14" type="ORF">GCM10025876_04880</name>
</gene>
<sequence length="213" mass="21603">MDVVVFATGIRPRDELGRDAGLAVGARGGIVVDDACRTADPRVSAIGECAAAAADGHLSVGLIAPGNTMADVTARRLLGEDGAYLGADTATRLKLLGVDVAAFGDAFATTPGALEVVYSDPFSGSYKKLVMTDDASTLLGGMFVGDASAFASLRPMVGAELPGDPSRGFCPRVPPLAPSSSSPTRPRCARATTSPPAPFATRSTRTASMTSAN</sequence>
<evidence type="ECO:0000256" key="6">
    <source>
        <dbReference type="ARBA" id="ARBA00022723"/>
    </source>
</evidence>
<keyword evidence="9" id="KW-0408">Iron</keyword>
<evidence type="ECO:0000256" key="3">
    <source>
        <dbReference type="ARBA" id="ARBA00005096"/>
    </source>
</evidence>
<evidence type="ECO:0000256" key="7">
    <source>
        <dbReference type="ARBA" id="ARBA00022827"/>
    </source>
</evidence>
<comment type="cofactor">
    <cofactor evidence="2">
        <name>FAD</name>
        <dbReference type="ChEBI" id="CHEBI:57692"/>
    </cofactor>
</comment>
<dbReference type="InterPro" id="IPR052034">
    <property type="entry name" value="NasD-like"/>
</dbReference>
<dbReference type="EMBL" id="BSUN01000001">
    <property type="protein sequence ID" value="GMA34284.1"/>
    <property type="molecule type" value="Genomic_DNA"/>
</dbReference>
<evidence type="ECO:0000256" key="2">
    <source>
        <dbReference type="ARBA" id="ARBA00001974"/>
    </source>
</evidence>
<protein>
    <submittedName>
        <fullName evidence="14">Uncharacterized protein</fullName>
    </submittedName>
</protein>
<reference evidence="15" key="1">
    <citation type="journal article" date="2019" name="Int. J. Syst. Evol. Microbiol.">
        <title>The Global Catalogue of Microorganisms (GCM) 10K type strain sequencing project: providing services to taxonomists for standard genome sequencing and annotation.</title>
        <authorList>
            <consortium name="The Broad Institute Genomics Platform"/>
            <consortium name="The Broad Institute Genome Sequencing Center for Infectious Disease"/>
            <person name="Wu L."/>
            <person name="Ma J."/>
        </authorList>
    </citation>
    <scope>NUCLEOTIDE SEQUENCE [LARGE SCALE GENOMIC DNA]</scope>
    <source>
        <strain evidence="15">NBRC 112299</strain>
    </source>
</reference>
<keyword evidence="15" id="KW-1185">Reference proteome</keyword>
<dbReference type="Gene3D" id="3.50.50.60">
    <property type="entry name" value="FAD/NAD(P)-binding domain"/>
    <property type="match status" value="1"/>
</dbReference>
<keyword evidence="6" id="KW-0479">Metal-binding</keyword>
<dbReference type="PANTHER" id="PTHR43809">
    <property type="entry name" value="NITRITE REDUCTASE (NADH) LARGE SUBUNIT"/>
    <property type="match status" value="1"/>
</dbReference>
<dbReference type="Pfam" id="PF07992">
    <property type="entry name" value="Pyr_redox_2"/>
    <property type="match status" value="1"/>
</dbReference>
<dbReference type="Proteomes" id="UP001157125">
    <property type="component" value="Unassembled WGS sequence"/>
</dbReference>
<comment type="cofactor">
    <cofactor evidence="1">
        <name>siroheme</name>
        <dbReference type="ChEBI" id="CHEBI:60052"/>
    </cofactor>
</comment>
<keyword evidence="10" id="KW-0411">Iron-sulfur</keyword>
<feature type="domain" description="NADH-rubredoxin oxidoreductase C-terminal" evidence="13">
    <location>
        <begin position="90"/>
        <end position="155"/>
    </location>
</feature>
<dbReference type="Gene3D" id="3.30.390.30">
    <property type="match status" value="1"/>
</dbReference>
<evidence type="ECO:0000256" key="1">
    <source>
        <dbReference type="ARBA" id="ARBA00001929"/>
    </source>
</evidence>
<dbReference type="InterPro" id="IPR041575">
    <property type="entry name" value="Rubredoxin_C"/>
</dbReference>
<organism evidence="14 15">
    <name type="scientific">Demequina litorisediminis</name>
    <dbReference type="NCBI Taxonomy" id="1849022"/>
    <lineage>
        <taxon>Bacteria</taxon>
        <taxon>Bacillati</taxon>
        <taxon>Actinomycetota</taxon>
        <taxon>Actinomycetes</taxon>
        <taxon>Micrococcales</taxon>
        <taxon>Demequinaceae</taxon>
        <taxon>Demequina</taxon>
    </lineage>
</organism>
<proteinExistence type="predicted"/>
<evidence type="ECO:0000256" key="8">
    <source>
        <dbReference type="ARBA" id="ARBA00023002"/>
    </source>
</evidence>
<keyword evidence="4" id="KW-0349">Heme</keyword>
<comment type="caution">
    <text evidence="14">The sequence shown here is derived from an EMBL/GenBank/DDBJ whole genome shotgun (WGS) entry which is preliminary data.</text>
</comment>
<evidence type="ECO:0000313" key="14">
    <source>
        <dbReference type="EMBL" id="GMA34284.1"/>
    </source>
</evidence>
<dbReference type="InterPro" id="IPR016156">
    <property type="entry name" value="FAD/NAD-linked_Rdtase_dimer_sf"/>
</dbReference>
<feature type="region of interest" description="Disordered" evidence="11">
    <location>
        <begin position="168"/>
        <end position="213"/>
    </location>
</feature>
<feature type="domain" description="FAD/NAD(P)-binding" evidence="12">
    <location>
        <begin position="2"/>
        <end position="50"/>
    </location>
</feature>
<name>A0ABQ6I904_9MICO</name>